<evidence type="ECO:0000256" key="2">
    <source>
        <dbReference type="ARBA" id="ARBA00022448"/>
    </source>
</evidence>
<dbReference type="RefSeq" id="WP_102268490.1">
    <property type="nucleotide sequence ID" value="NZ_CALVCM010000043.1"/>
</dbReference>
<keyword evidence="5" id="KW-0808">Transferase</keyword>
<gene>
    <name evidence="9" type="ORF">NE663_08535</name>
</gene>
<dbReference type="PROSITE" id="PS51096">
    <property type="entry name" value="PTS_EIIA_TYPE_4"/>
    <property type="match status" value="1"/>
</dbReference>
<feature type="domain" description="PTS EIIA type-4" evidence="8">
    <location>
        <begin position="4"/>
        <end position="128"/>
    </location>
</feature>
<evidence type="ECO:0000256" key="6">
    <source>
        <dbReference type="ARBA" id="ARBA00022683"/>
    </source>
</evidence>
<dbReference type="CDD" id="cd00006">
    <property type="entry name" value="PTS_IIA_man"/>
    <property type="match status" value="1"/>
</dbReference>
<evidence type="ECO:0000256" key="3">
    <source>
        <dbReference type="ARBA" id="ARBA00022490"/>
    </source>
</evidence>
<reference evidence="9 10" key="1">
    <citation type="submission" date="2022-06" db="EMBL/GenBank/DDBJ databases">
        <title>Isolation of gut microbiota from human fecal samples.</title>
        <authorList>
            <person name="Pamer E.G."/>
            <person name="Barat B."/>
            <person name="Waligurski E."/>
            <person name="Medina S."/>
            <person name="Paddock L."/>
            <person name="Mostad J."/>
        </authorList>
    </citation>
    <scope>NUCLEOTIDE SEQUENCE [LARGE SCALE GENOMIC DNA]</scope>
    <source>
        <strain evidence="9 10">DFI.6.1</strain>
    </source>
</reference>
<dbReference type="Pfam" id="PF03610">
    <property type="entry name" value="EIIA-man"/>
    <property type="match status" value="1"/>
</dbReference>
<dbReference type="InterPro" id="IPR033887">
    <property type="entry name" value="PTS_IIA_man"/>
</dbReference>
<organism evidence="9 10">
    <name type="scientific">Massilicoli timonensis</name>
    <dbReference type="NCBI Taxonomy" id="2015901"/>
    <lineage>
        <taxon>Bacteria</taxon>
        <taxon>Bacillati</taxon>
        <taxon>Bacillota</taxon>
        <taxon>Erysipelotrichia</taxon>
        <taxon>Erysipelotrichales</taxon>
        <taxon>Erysipelotrichaceae</taxon>
        <taxon>Massilicoli</taxon>
    </lineage>
</organism>
<dbReference type="InterPro" id="IPR051471">
    <property type="entry name" value="Bacterial_PTS_sugar_comp"/>
</dbReference>
<evidence type="ECO:0000256" key="7">
    <source>
        <dbReference type="ARBA" id="ARBA00022777"/>
    </source>
</evidence>
<dbReference type="InterPro" id="IPR004701">
    <property type="entry name" value="PTS_EIIA_man-typ"/>
</dbReference>
<proteinExistence type="predicted"/>
<dbReference type="Gene3D" id="3.40.50.510">
    <property type="entry name" value="Phosphotransferase system, mannose-type IIA component"/>
    <property type="match status" value="1"/>
</dbReference>
<evidence type="ECO:0000313" key="10">
    <source>
        <dbReference type="Proteomes" id="UP001524435"/>
    </source>
</evidence>
<name>A0ABT1SMR0_9FIRM</name>
<dbReference type="SUPFAM" id="SSF53062">
    <property type="entry name" value="PTS system fructose IIA component-like"/>
    <property type="match status" value="1"/>
</dbReference>
<evidence type="ECO:0000256" key="5">
    <source>
        <dbReference type="ARBA" id="ARBA00022679"/>
    </source>
</evidence>
<dbReference type="EMBL" id="JANGCH010000012">
    <property type="protein sequence ID" value="MCQ5122303.1"/>
    <property type="molecule type" value="Genomic_DNA"/>
</dbReference>
<comment type="caution">
    <text evidence="9">The sequence shown here is derived from an EMBL/GenBank/DDBJ whole genome shotgun (WGS) entry which is preliminary data.</text>
</comment>
<keyword evidence="6" id="KW-0598">Phosphotransferase system</keyword>
<evidence type="ECO:0000256" key="4">
    <source>
        <dbReference type="ARBA" id="ARBA00022597"/>
    </source>
</evidence>
<dbReference type="Proteomes" id="UP001524435">
    <property type="component" value="Unassembled WGS sequence"/>
</dbReference>
<keyword evidence="7" id="KW-0418">Kinase</keyword>
<protein>
    <submittedName>
        <fullName evidence="9">PTS mannose transporter subunit IIA</fullName>
    </submittedName>
</protein>
<keyword evidence="3" id="KW-0963">Cytoplasm</keyword>
<dbReference type="PANTHER" id="PTHR33799">
    <property type="entry name" value="PTS PERMEASE-RELATED-RELATED"/>
    <property type="match status" value="1"/>
</dbReference>
<keyword evidence="2" id="KW-0813">Transport</keyword>
<accession>A0ABT1SMR0</accession>
<evidence type="ECO:0000259" key="8">
    <source>
        <dbReference type="PROSITE" id="PS51096"/>
    </source>
</evidence>
<keyword evidence="4" id="KW-0762">Sugar transport</keyword>
<keyword evidence="10" id="KW-1185">Reference proteome</keyword>
<sequence>MDQGKILYICTHGRFGEELVKSAEMIYDKLEDVQVFSLLPGMSPEEYSALIEAKLQKETREVIALVDLFGGTPSNTMAMLSGRYALHILSGLNLAMLIEIYSQKERCSAEELVELGIQTLKESGKDVIKVLRRE</sequence>
<evidence type="ECO:0000313" key="9">
    <source>
        <dbReference type="EMBL" id="MCQ5122303.1"/>
    </source>
</evidence>
<evidence type="ECO:0000256" key="1">
    <source>
        <dbReference type="ARBA" id="ARBA00004496"/>
    </source>
</evidence>
<dbReference type="InterPro" id="IPR036662">
    <property type="entry name" value="PTS_EIIA_man-typ_sf"/>
</dbReference>
<comment type="subcellular location">
    <subcellularLocation>
        <location evidence="1">Cytoplasm</location>
    </subcellularLocation>
</comment>
<dbReference type="PANTHER" id="PTHR33799:SF1">
    <property type="entry name" value="PTS SYSTEM MANNOSE-SPECIFIC EIIAB COMPONENT-RELATED"/>
    <property type="match status" value="1"/>
</dbReference>